<dbReference type="AlphaFoldDB" id="A0AA51MMQ0"/>
<dbReference type="EMBL" id="JAVFKN010000005">
    <property type="protein sequence ID" value="MDQ5768081.1"/>
    <property type="molecule type" value="Genomic_DNA"/>
</dbReference>
<sequence length="864" mass="97636">MAELPTEEELEKLYHEKGHDALVWYAWRNALRVLPLFQLGIAWRRNTVVRYAYMVCRPSLVLAQWANILTEVKFFDTQSAAEAIAYAEADDFHNSTAASAAVNAVNTAVNTAANTCAASAVAAAANAANLYYDASLAITDYTFLLHNNKSSVAFWYSQPLWTGDDDRTVIAKWRQSFDSDLRELGLDFLADDLNDLWEGRPLGTHAKNYLQDLSETITNDPEWLRRAILFGETTENVHAVRALLLGPGGAGKSSLADRLQSKPISQTKKLTVGVDYLNHQPLNLYENFSYLRQGEKPLDLYLWDFGGQTIFHGLHSAFLHENCVYVLVVDSRHEQVPDEWLHQIRHLAGSQAKVLLVTNWYEACETRQNEARLLREFPDLLDNHSFFYFSCHEPESLGFRTFVEALEQASLASQRMVLKETLDVNEALQQRYQDDVFLESVELDEIIEQVTQRIEAIETLPNKLEQLGFLVRVDSDDQRYCLKPAWAVDHAYAVLYSPTLREAKGVLQLKTLQRDFKDKINAQHTAYLVEFLQTRSLCRKLPNGGGYFFPDAASADELPEASELLSNTSSLVIRFELPYLPLGFHAALVYRLFTPDGITTPDDIWRQGFILRKNTSRAVVHYLSRKSIVEMALVGELQDFSSLLSILLVNMKAVLTEGKGGIHEEQIHPSVVLDRHVFSVHSGERLVDVLGQINSYGQLIHEVKAMASKNIINNYAPNQGNQAGEQIFNDQSSAFTQEIKAVEIAEKWYKQWWVFSVTLGMITSGLAGFWLKSWPIAIGAGVIVGYLIYLLNTKRRFWRGAMVAFGWLAMNASPSLAVKLGWIDKTSDNNKWFLLESGEPLNIVVTLAVISLIGWFAWLDHKQG</sequence>
<dbReference type="SUPFAM" id="SSF52540">
    <property type="entry name" value="P-loop containing nucleoside triphosphate hydrolases"/>
    <property type="match status" value="1"/>
</dbReference>
<keyword evidence="2" id="KW-0472">Membrane</keyword>
<feature type="domain" description="COR" evidence="3">
    <location>
        <begin position="422"/>
        <end position="544"/>
    </location>
</feature>
<keyword evidence="2" id="KW-1133">Transmembrane helix</keyword>
<organism evidence="5">
    <name type="scientific">Thiothrix subterranea</name>
    <dbReference type="NCBI Taxonomy" id="2735563"/>
    <lineage>
        <taxon>Bacteria</taxon>
        <taxon>Pseudomonadati</taxon>
        <taxon>Pseudomonadota</taxon>
        <taxon>Gammaproteobacteria</taxon>
        <taxon>Thiotrichales</taxon>
        <taxon>Thiotrichaceae</taxon>
        <taxon>Thiothrix</taxon>
    </lineage>
</organism>
<evidence type="ECO:0000313" key="5">
    <source>
        <dbReference type="EMBL" id="WML85157.1"/>
    </source>
</evidence>
<dbReference type="Proteomes" id="UP001229862">
    <property type="component" value="Chromosome"/>
</dbReference>
<feature type="transmembrane region" description="Helical" evidence="2">
    <location>
        <begin position="776"/>
        <end position="792"/>
    </location>
</feature>
<keyword evidence="6" id="KW-1185">Reference proteome</keyword>
<feature type="transmembrane region" description="Helical" evidence="2">
    <location>
        <begin position="804"/>
        <end position="823"/>
    </location>
</feature>
<dbReference type="InterPro" id="IPR032171">
    <property type="entry name" value="COR-A"/>
</dbReference>
<reference evidence="5 6" key="1">
    <citation type="submission" date="2023-08" db="EMBL/GenBank/DDBJ databases">
        <title>New molecular markers tilS and rpoB for phylogenetic and monitoring studies of the genus Thiothrix biodiversity.</title>
        <authorList>
            <person name="Ravin N.V."/>
            <person name="Smolyakov D."/>
            <person name="Markov N.D."/>
            <person name="Beletsky A.V."/>
            <person name="Mardanov A.V."/>
            <person name="Rudenko T.S."/>
            <person name="Grabovich M.Y."/>
        </authorList>
    </citation>
    <scope>NUCLEOTIDE SEQUENCE</scope>
    <source>
        <strain evidence="5">DNT52</strain>
        <strain evidence="4 6">H33</strain>
    </source>
</reference>
<keyword evidence="1" id="KW-0677">Repeat</keyword>
<evidence type="ECO:0000256" key="1">
    <source>
        <dbReference type="ARBA" id="ARBA00022737"/>
    </source>
</evidence>
<dbReference type="RefSeq" id="WP_308134172.1">
    <property type="nucleotide sequence ID" value="NZ_CP133197.1"/>
</dbReference>
<gene>
    <name evidence="4" type="ORF">RCC75_06050</name>
    <name evidence="5" type="ORF">RCG00_12675</name>
</gene>
<protein>
    <submittedName>
        <fullName evidence="5">COR domain-containing protein</fullName>
    </submittedName>
</protein>
<evidence type="ECO:0000313" key="4">
    <source>
        <dbReference type="EMBL" id="MDQ5768081.1"/>
    </source>
</evidence>
<proteinExistence type="predicted"/>
<dbReference type="Proteomes" id="UP001223336">
    <property type="component" value="Unassembled WGS sequence"/>
</dbReference>
<evidence type="ECO:0000256" key="2">
    <source>
        <dbReference type="SAM" id="Phobius"/>
    </source>
</evidence>
<accession>A0AA51MMQ0</accession>
<dbReference type="Pfam" id="PF16095">
    <property type="entry name" value="COR-A"/>
    <property type="match status" value="1"/>
</dbReference>
<keyword evidence="2" id="KW-0812">Transmembrane</keyword>
<feature type="transmembrane region" description="Helical" evidence="2">
    <location>
        <begin position="843"/>
        <end position="859"/>
    </location>
</feature>
<evidence type="ECO:0000313" key="6">
    <source>
        <dbReference type="Proteomes" id="UP001223336"/>
    </source>
</evidence>
<dbReference type="Pfam" id="PF08477">
    <property type="entry name" value="Roc"/>
    <property type="match status" value="1"/>
</dbReference>
<name>A0AA51MMQ0_9GAMM</name>
<dbReference type="Gene3D" id="3.40.50.300">
    <property type="entry name" value="P-loop containing nucleotide triphosphate hydrolases"/>
    <property type="match status" value="1"/>
</dbReference>
<dbReference type="EMBL" id="CP133217">
    <property type="protein sequence ID" value="WML85157.1"/>
    <property type="molecule type" value="Genomic_DNA"/>
</dbReference>
<evidence type="ECO:0000259" key="3">
    <source>
        <dbReference type="Pfam" id="PF16095"/>
    </source>
</evidence>
<dbReference type="SMART" id="SM00175">
    <property type="entry name" value="RAB"/>
    <property type="match status" value="1"/>
</dbReference>
<dbReference type="InterPro" id="IPR027417">
    <property type="entry name" value="P-loop_NTPase"/>
</dbReference>